<dbReference type="PANTHER" id="PTHR44936:SF10">
    <property type="entry name" value="SENSOR PROTEIN RSTB"/>
    <property type="match status" value="1"/>
</dbReference>
<organism evidence="11 12">
    <name type="scientific">Ferrovibrio xuzhouensis</name>
    <dbReference type="NCBI Taxonomy" id="1576914"/>
    <lineage>
        <taxon>Bacteria</taxon>
        <taxon>Pseudomonadati</taxon>
        <taxon>Pseudomonadota</taxon>
        <taxon>Alphaproteobacteria</taxon>
        <taxon>Rhodospirillales</taxon>
        <taxon>Rhodospirillaceae</taxon>
        <taxon>Ferrovibrio</taxon>
    </lineage>
</organism>
<evidence type="ECO:0000259" key="10">
    <source>
        <dbReference type="PROSITE" id="PS50109"/>
    </source>
</evidence>
<keyword evidence="6" id="KW-0547">Nucleotide-binding</keyword>
<feature type="domain" description="Histidine kinase" evidence="10">
    <location>
        <begin position="227"/>
        <end position="433"/>
    </location>
</feature>
<keyword evidence="9" id="KW-0812">Transmembrane</keyword>
<dbReference type="NCBIfam" id="NF033792">
    <property type="entry name" value="ActS_PrrB_HisK"/>
    <property type="match status" value="1"/>
</dbReference>
<dbReference type="SUPFAM" id="SSF47384">
    <property type="entry name" value="Homodimeric domain of signal transducing histidine kinase"/>
    <property type="match status" value="1"/>
</dbReference>
<evidence type="ECO:0000256" key="6">
    <source>
        <dbReference type="ARBA" id="ARBA00022741"/>
    </source>
</evidence>
<protein>
    <recommendedName>
        <fullName evidence="3">histidine kinase</fullName>
        <ecNumber evidence="3">2.7.13.3</ecNumber>
    </recommendedName>
</protein>
<comment type="catalytic activity">
    <reaction evidence="1">
        <text>ATP + protein L-histidine = ADP + protein N-phospho-L-histidine.</text>
        <dbReference type="EC" id="2.7.13.3"/>
    </reaction>
</comment>
<keyword evidence="7 11" id="KW-0418">Kinase</keyword>
<dbReference type="RefSeq" id="WP_379720630.1">
    <property type="nucleotide sequence ID" value="NZ_JBHRYJ010000001.1"/>
</dbReference>
<keyword evidence="12" id="KW-1185">Reference proteome</keyword>
<feature type="transmembrane region" description="Helical" evidence="9">
    <location>
        <begin position="34"/>
        <end position="54"/>
    </location>
</feature>
<dbReference type="InterPro" id="IPR050980">
    <property type="entry name" value="2C_sensor_his_kinase"/>
</dbReference>
<dbReference type="EMBL" id="JBHRYJ010000001">
    <property type="protein sequence ID" value="MFC3674167.1"/>
    <property type="molecule type" value="Genomic_DNA"/>
</dbReference>
<feature type="transmembrane region" description="Helical" evidence="9">
    <location>
        <begin position="174"/>
        <end position="192"/>
    </location>
</feature>
<gene>
    <name evidence="11" type="ORF">ACFOOQ_01350</name>
</gene>
<dbReference type="InterPro" id="IPR003594">
    <property type="entry name" value="HATPase_dom"/>
</dbReference>
<dbReference type="SMART" id="SM00388">
    <property type="entry name" value="HisKA"/>
    <property type="match status" value="1"/>
</dbReference>
<dbReference type="EC" id="2.7.13.3" evidence="3"/>
<name>A0ABV7VB18_9PROT</name>
<evidence type="ECO:0000313" key="11">
    <source>
        <dbReference type="EMBL" id="MFC3674167.1"/>
    </source>
</evidence>
<keyword evidence="9" id="KW-1133">Transmembrane helix</keyword>
<dbReference type="Gene3D" id="3.30.565.10">
    <property type="entry name" value="Histidine kinase-like ATPase, C-terminal domain"/>
    <property type="match status" value="1"/>
</dbReference>
<evidence type="ECO:0000256" key="3">
    <source>
        <dbReference type="ARBA" id="ARBA00012438"/>
    </source>
</evidence>
<dbReference type="InterPro" id="IPR036097">
    <property type="entry name" value="HisK_dim/P_sf"/>
</dbReference>
<dbReference type="Gene3D" id="1.10.287.130">
    <property type="match status" value="1"/>
</dbReference>
<comment type="caution">
    <text evidence="11">The sequence shown here is derived from an EMBL/GenBank/DDBJ whole genome shotgun (WGS) entry which is preliminary data.</text>
</comment>
<dbReference type="SUPFAM" id="SSF55874">
    <property type="entry name" value="ATPase domain of HSP90 chaperone/DNA topoisomerase II/histidine kinase"/>
    <property type="match status" value="1"/>
</dbReference>
<dbReference type="Proteomes" id="UP001595711">
    <property type="component" value="Unassembled WGS sequence"/>
</dbReference>
<feature type="transmembrane region" description="Helical" evidence="9">
    <location>
        <begin position="141"/>
        <end position="162"/>
    </location>
</feature>
<keyword evidence="9" id="KW-0472">Membrane</keyword>
<proteinExistence type="predicted"/>
<evidence type="ECO:0000256" key="8">
    <source>
        <dbReference type="ARBA" id="ARBA00022840"/>
    </source>
</evidence>
<dbReference type="InterPro" id="IPR003661">
    <property type="entry name" value="HisK_dim/P_dom"/>
</dbReference>
<evidence type="ECO:0000256" key="5">
    <source>
        <dbReference type="ARBA" id="ARBA00022679"/>
    </source>
</evidence>
<dbReference type="Pfam" id="PF02518">
    <property type="entry name" value="HATPase_c"/>
    <property type="match status" value="1"/>
</dbReference>
<evidence type="ECO:0000256" key="7">
    <source>
        <dbReference type="ARBA" id="ARBA00022777"/>
    </source>
</evidence>
<evidence type="ECO:0000313" key="12">
    <source>
        <dbReference type="Proteomes" id="UP001595711"/>
    </source>
</evidence>
<dbReference type="InterPro" id="IPR005467">
    <property type="entry name" value="His_kinase_dom"/>
</dbReference>
<evidence type="ECO:0000256" key="9">
    <source>
        <dbReference type="SAM" id="Phobius"/>
    </source>
</evidence>
<dbReference type="PANTHER" id="PTHR44936">
    <property type="entry name" value="SENSOR PROTEIN CREC"/>
    <property type="match status" value="1"/>
</dbReference>
<evidence type="ECO:0000256" key="4">
    <source>
        <dbReference type="ARBA" id="ARBA00022475"/>
    </source>
</evidence>
<keyword evidence="4" id="KW-1003">Cell membrane</keyword>
<dbReference type="PROSITE" id="PS50109">
    <property type="entry name" value="HIS_KIN"/>
    <property type="match status" value="1"/>
</dbReference>
<dbReference type="InterPro" id="IPR047770">
    <property type="entry name" value="RegB"/>
</dbReference>
<keyword evidence="8" id="KW-0067">ATP-binding</keyword>
<feature type="transmembrane region" description="Helical" evidence="9">
    <location>
        <begin position="60"/>
        <end position="81"/>
    </location>
</feature>
<sequence>MARAPLLESLRERLDPYPTVDDPSGRVRLQTLVLLRWTAIVGQLLAILFVHFGLDFRLPLLPALGVVGVSALLNIVLFIVYPSAKRLTEAGATGYLAFDLVQLSLLLYMTGGVENPFAVLILVPVTVSATILTLRSTVVLGLLAFVLAGALTADHYPLPWIADVGIALPDTYQWGTFIALTLGTLFIATYAWQVAEEARRMSDALVATQMALAREQQVSALGGLAAAAAHELGSPLGTIAVVVKEISRDTPPDNPLAEDIALLQSQVERCREILARLSRRPADSSDVEAFADLGIANLVEVAAQPWRRTGIAFTVTQQSPSPAPHLPRRPEIIHGLSNLLQNAMEFATSRVDVELRWDDRRIYLDILDDGPGLNVDILSALGEPYVTSRPDAGGMGLGVFIAMNLLRRSGATVALANRPGGGARASVTWARPAAAK</sequence>
<dbReference type="GO" id="GO:0016301">
    <property type="term" value="F:kinase activity"/>
    <property type="evidence" value="ECO:0007669"/>
    <property type="project" value="UniProtKB-KW"/>
</dbReference>
<reference evidence="12" key="1">
    <citation type="journal article" date="2019" name="Int. J. Syst. Evol. Microbiol.">
        <title>The Global Catalogue of Microorganisms (GCM) 10K type strain sequencing project: providing services to taxonomists for standard genome sequencing and annotation.</title>
        <authorList>
            <consortium name="The Broad Institute Genomics Platform"/>
            <consortium name="The Broad Institute Genome Sequencing Center for Infectious Disease"/>
            <person name="Wu L."/>
            <person name="Ma J."/>
        </authorList>
    </citation>
    <scope>NUCLEOTIDE SEQUENCE [LARGE SCALE GENOMIC DNA]</scope>
    <source>
        <strain evidence="12">KCTC 42182</strain>
    </source>
</reference>
<accession>A0ABV7VB18</accession>
<dbReference type="InterPro" id="IPR036890">
    <property type="entry name" value="HATPase_C_sf"/>
</dbReference>
<keyword evidence="5" id="KW-0808">Transferase</keyword>
<evidence type="ECO:0000256" key="1">
    <source>
        <dbReference type="ARBA" id="ARBA00000085"/>
    </source>
</evidence>
<dbReference type="SMART" id="SM00387">
    <property type="entry name" value="HATPase_c"/>
    <property type="match status" value="1"/>
</dbReference>
<comment type="subcellular location">
    <subcellularLocation>
        <location evidence="2">Cell membrane</location>
        <topology evidence="2">Multi-pass membrane protein</topology>
    </subcellularLocation>
</comment>
<evidence type="ECO:0000256" key="2">
    <source>
        <dbReference type="ARBA" id="ARBA00004651"/>
    </source>
</evidence>